<dbReference type="Proteomes" id="UP000254701">
    <property type="component" value="Unassembled WGS sequence"/>
</dbReference>
<accession>A0A380WPI1</accession>
<dbReference type="RefSeq" id="WP_115732708.1">
    <property type="nucleotide sequence ID" value="NZ_BAAAVY010000037.1"/>
</dbReference>
<evidence type="ECO:0000313" key="1">
    <source>
        <dbReference type="EMBL" id="SUU90751.1"/>
    </source>
</evidence>
<name>A0A380WPI1_AMIAI</name>
<dbReference type="AlphaFoldDB" id="A0A380WPI1"/>
<organism evidence="1 2">
    <name type="scientific">Aminobacter aminovorans</name>
    <name type="common">Chelatobacter heintzii</name>
    <dbReference type="NCBI Taxonomy" id="83263"/>
    <lineage>
        <taxon>Bacteria</taxon>
        <taxon>Pseudomonadati</taxon>
        <taxon>Pseudomonadota</taxon>
        <taxon>Alphaproteobacteria</taxon>
        <taxon>Hyphomicrobiales</taxon>
        <taxon>Phyllobacteriaceae</taxon>
        <taxon>Aminobacter</taxon>
    </lineage>
</organism>
<evidence type="ECO:0000313" key="2">
    <source>
        <dbReference type="Proteomes" id="UP000254701"/>
    </source>
</evidence>
<dbReference type="EMBL" id="UFSM01000001">
    <property type="protein sequence ID" value="SUU90751.1"/>
    <property type="molecule type" value="Genomic_DNA"/>
</dbReference>
<protein>
    <submittedName>
        <fullName evidence="1">Uncharacterized protein</fullName>
    </submittedName>
</protein>
<sequence length="66" mass="7143">MSCDEDRYLANAAMALGDELAAGTCCDAPAPAQTFDPRRALRRTRLALTSPHAAAPVQRDAKLDWQ</sequence>
<reference evidence="1 2" key="1">
    <citation type="submission" date="2018-06" db="EMBL/GenBank/DDBJ databases">
        <authorList>
            <consortium name="Pathogen Informatics"/>
            <person name="Doyle S."/>
        </authorList>
    </citation>
    <scope>NUCLEOTIDE SEQUENCE [LARGE SCALE GENOMIC DNA]</scope>
    <source>
        <strain evidence="1 2">NCTC10684</strain>
    </source>
</reference>
<gene>
    <name evidence="1" type="ORF">NCTC10684_04009</name>
</gene>
<proteinExistence type="predicted"/>